<evidence type="ECO:0000313" key="1">
    <source>
        <dbReference type="EMBL" id="MDH5822707.1"/>
    </source>
</evidence>
<proteinExistence type="predicted"/>
<comment type="caution">
    <text evidence="1">The sequence shown here is derived from an EMBL/GenBank/DDBJ whole genome shotgun (WGS) entry which is preliminary data.</text>
</comment>
<dbReference type="RefSeq" id="WP_280573675.1">
    <property type="nucleotide sequence ID" value="NZ_JARXRM010000025.1"/>
</dbReference>
<dbReference type="InterPro" id="IPR053536">
    <property type="entry name" value="Lasso_peptide_isopeptidase"/>
</dbReference>
<reference evidence="1 2" key="1">
    <citation type="submission" date="2023-04" db="EMBL/GenBank/DDBJ databases">
        <title>Luteimonas endophyticus RD2P54.</title>
        <authorList>
            <person name="Sun J.-Q."/>
        </authorList>
    </citation>
    <scope>NUCLEOTIDE SEQUENCE [LARGE SCALE GENOMIC DNA]</scope>
    <source>
        <strain evidence="1 2">RD2P54</strain>
    </source>
</reference>
<dbReference type="SUPFAM" id="SSF53474">
    <property type="entry name" value="alpha/beta-Hydrolases"/>
    <property type="match status" value="1"/>
</dbReference>
<dbReference type="InterPro" id="IPR029058">
    <property type="entry name" value="AB_hydrolase_fold"/>
</dbReference>
<keyword evidence="2" id="KW-1185">Reference proteome</keyword>
<sequence>MALGAASCLLCCLAYGQTVSPRALVEVVDIANPVVSPDGSAVAYRTEKASIVRNTYDTVWYVQGLAATGPPRPVADGGVPLRDSAGDSLPALPVWSPDGRWIYYRALVDGRVDVWRAATDGSGSEAVTADPADVREFRLEDEGRRLVYAVGATREEIARAEQDEYDGGIRVTATTPVGQNLFRSGNTSGRLATQRLGAWFTRVPLLSEVPERWRAIDLATGRTLEVSPPEPRDTPPAQLRFQGEDLETLRVSRDAPGRRLAVLARVGDRDPDIIGHSEAGLFVLSGDGRTPSIRCTDVACSGRPITSLQWRPQHSELLFTTTDRDEGLAQAIFRWDVKSGSVGRVVAWDGQLNGGARWAPSDCGVSATALVCVTASAGQPPRLELIHLDTGDRRVLFDPNDRLAQDVAAATRVRLLKWEDAEGNRFTGRYYAPLSGSKPAPLFVTYYHCPGFVRGGVGDEWPLATFPQYGIAALCINAPPLRRDATARYGMAVSSIRSVVAMLASTGEVDPSRVGMGGLSFGTEATLWTVVHSDLVAAASVSSSGISVLYHTLGSLRGEDFLSTFRDLWQAGGYGESPERWKILSPALNLHRIRAPILMQLPEQEYTHSLDYAIPLVASRRADLYVFPHEPHLKFQPRHKLAIYLRNLDWFRFWLQGEEDPAAAKREQYMHWREMRASLAAGTAGEAAPEVPYP</sequence>
<dbReference type="EMBL" id="JARXRM010000025">
    <property type="protein sequence ID" value="MDH5822707.1"/>
    <property type="molecule type" value="Genomic_DNA"/>
</dbReference>
<dbReference type="NCBIfam" id="NF033523">
    <property type="entry name" value="lasso_peptidase"/>
    <property type="match status" value="1"/>
</dbReference>
<organism evidence="1 2">
    <name type="scientific">Luteimonas endophytica</name>
    <dbReference type="NCBI Taxonomy" id="3042023"/>
    <lineage>
        <taxon>Bacteria</taxon>
        <taxon>Pseudomonadati</taxon>
        <taxon>Pseudomonadota</taxon>
        <taxon>Gammaproteobacteria</taxon>
        <taxon>Lysobacterales</taxon>
        <taxon>Lysobacteraceae</taxon>
        <taxon>Luteimonas</taxon>
    </lineage>
</organism>
<dbReference type="Pfam" id="PF07676">
    <property type="entry name" value="PD40"/>
    <property type="match status" value="1"/>
</dbReference>
<dbReference type="Proteomes" id="UP001156940">
    <property type="component" value="Unassembled WGS sequence"/>
</dbReference>
<dbReference type="SUPFAM" id="SSF82171">
    <property type="entry name" value="DPP6 N-terminal domain-like"/>
    <property type="match status" value="1"/>
</dbReference>
<dbReference type="Gene3D" id="2.120.10.30">
    <property type="entry name" value="TolB, C-terminal domain"/>
    <property type="match status" value="1"/>
</dbReference>
<dbReference type="Gene3D" id="3.40.50.1820">
    <property type="entry name" value="alpha/beta hydrolase"/>
    <property type="match status" value="1"/>
</dbReference>
<dbReference type="InterPro" id="IPR011042">
    <property type="entry name" value="6-blade_b-propeller_TolB-like"/>
</dbReference>
<accession>A0ABT6J7A0</accession>
<name>A0ABT6J7A0_9GAMM</name>
<dbReference type="InterPro" id="IPR011659">
    <property type="entry name" value="WD40"/>
</dbReference>
<protein>
    <submittedName>
        <fullName evidence="1">Atxe2 family lasso peptide isopeptidase</fullName>
    </submittedName>
</protein>
<gene>
    <name evidence="1" type="ORF">QFW77_06825</name>
</gene>
<evidence type="ECO:0000313" key="2">
    <source>
        <dbReference type="Proteomes" id="UP001156940"/>
    </source>
</evidence>